<dbReference type="STRING" id="77166.U4U2F3"/>
<keyword evidence="5 9" id="KW-0297">G-protein coupled receptor</keyword>
<sequence>MPIKLEPTSRKAVPFVELTVAHASVLTILAISFERYYAICKPLKAGYICTKARASLICILAWFIAAVFTSPILGIADFKLVDYFDGSKVPACHTLANTFWSALYFIGSIFLFFIVPLIVLIVLYCIIAKNLIYNAASLVLNKHIDNYAMRARRQVILMLGTVVLSFFLCLIPFRVFTLWIIIVPEESVYNLGMERYYNILYFCRIMVYLNSAINPILYNLMSSKFRTGFVICSETRRRLFARNSHSSGQHSSTRSSTLRTSHEGYRVCYKPKTCSVLIKTSNDSIETKSLNSERDNGGHSKMGRVSVNIFTEKVIICHNRRGHNSKKCPDRKPCRDNGNSEDMKENPILAITQYESDSYFDGSLIFVCFSMAVDLMPCIFFVGSIIVFFIIPLAILICVYALIARTLMSHPSQLPAWIQLPYGQVVKARTKSTLLATDLLPGLDNYYKILYFSRIMFFINSAVNPILYNIMSSKFRGGFSRLCGMRKLKRQFQNTGIIRRSTTSSTSPSTQPTSDSGVRSGRNQSRYSSSLKKLKENPKEEALSEEQAKRPTLARNVYIKAPLQIVSGTSGQKINPGAEIYV</sequence>
<dbReference type="EMBL" id="KB631924">
    <property type="protein sequence ID" value="ERL87247.1"/>
    <property type="molecule type" value="Genomic_DNA"/>
</dbReference>
<dbReference type="PANTHER" id="PTHR24243">
    <property type="entry name" value="G-PROTEIN COUPLED RECEPTOR"/>
    <property type="match status" value="1"/>
</dbReference>
<evidence type="ECO:0000256" key="2">
    <source>
        <dbReference type="ARBA" id="ARBA00010663"/>
    </source>
</evidence>
<keyword evidence="3 9" id="KW-0812">Transmembrane</keyword>
<dbReference type="Gene3D" id="1.20.1070.10">
    <property type="entry name" value="Rhodopsin 7-helix transmembrane proteins"/>
    <property type="match status" value="2"/>
</dbReference>
<organism evidence="13 14">
    <name type="scientific">Dendroctonus ponderosae</name>
    <name type="common">Mountain pine beetle</name>
    <dbReference type="NCBI Taxonomy" id="77166"/>
    <lineage>
        <taxon>Eukaryota</taxon>
        <taxon>Metazoa</taxon>
        <taxon>Ecdysozoa</taxon>
        <taxon>Arthropoda</taxon>
        <taxon>Hexapoda</taxon>
        <taxon>Insecta</taxon>
        <taxon>Pterygota</taxon>
        <taxon>Neoptera</taxon>
        <taxon>Endopterygota</taxon>
        <taxon>Coleoptera</taxon>
        <taxon>Polyphaga</taxon>
        <taxon>Cucujiformia</taxon>
        <taxon>Curculionidae</taxon>
        <taxon>Scolytinae</taxon>
        <taxon>Dendroctonus</taxon>
    </lineage>
</organism>
<reference evidence="13 14" key="1">
    <citation type="journal article" date="2013" name="Genome Biol.">
        <title>Draft genome of the mountain pine beetle, Dendroctonus ponderosae Hopkins, a major forest pest.</title>
        <authorList>
            <person name="Keeling C.I."/>
            <person name="Yuen M.M."/>
            <person name="Liao N.Y."/>
            <person name="Docking T.R."/>
            <person name="Chan S.K."/>
            <person name="Taylor G.A."/>
            <person name="Palmquist D.L."/>
            <person name="Jackman S.D."/>
            <person name="Nguyen A."/>
            <person name="Li M."/>
            <person name="Henderson H."/>
            <person name="Janes J.K."/>
            <person name="Zhao Y."/>
            <person name="Pandoh P."/>
            <person name="Moore R."/>
            <person name="Sperling F.A."/>
            <person name="Huber D.P."/>
            <person name="Birol I."/>
            <person name="Jones S.J."/>
            <person name="Bohlmann J."/>
        </authorList>
    </citation>
    <scope>NUCLEOTIDE SEQUENCE</scope>
</reference>
<dbReference type="GO" id="GO:0004930">
    <property type="term" value="F:G protein-coupled receptor activity"/>
    <property type="evidence" value="ECO:0007669"/>
    <property type="project" value="UniProtKB-KW"/>
</dbReference>
<evidence type="ECO:0000256" key="11">
    <source>
        <dbReference type="SAM" id="Phobius"/>
    </source>
</evidence>
<name>U4U2F3_DENPD</name>
<dbReference type="PROSITE" id="PS00237">
    <property type="entry name" value="G_PROTEIN_RECEP_F1_1"/>
    <property type="match status" value="1"/>
</dbReference>
<comment type="subcellular location">
    <subcellularLocation>
        <location evidence="1">Membrane</location>
        <topology evidence="1">Multi-pass membrane protein</topology>
    </subcellularLocation>
</comment>
<evidence type="ECO:0000256" key="9">
    <source>
        <dbReference type="RuleBase" id="RU000688"/>
    </source>
</evidence>
<dbReference type="Pfam" id="PF00001">
    <property type="entry name" value="7tm_1"/>
    <property type="match status" value="1"/>
</dbReference>
<dbReference type="SUPFAM" id="SSF81321">
    <property type="entry name" value="Family A G protein-coupled receptor-like"/>
    <property type="match status" value="2"/>
</dbReference>
<keyword evidence="8 9" id="KW-0807">Transducer</keyword>
<feature type="compositionally biased region" description="Basic and acidic residues" evidence="10">
    <location>
        <begin position="533"/>
        <end position="549"/>
    </location>
</feature>
<evidence type="ECO:0000256" key="3">
    <source>
        <dbReference type="ARBA" id="ARBA00022692"/>
    </source>
</evidence>
<evidence type="ECO:0000256" key="5">
    <source>
        <dbReference type="ARBA" id="ARBA00023040"/>
    </source>
</evidence>
<evidence type="ECO:0000313" key="14">
    <source>
        <dbReference type="Proteomes" id="UP000030742"/>
    </source>
</evidence>
<evidence type="ECO:0000256" key="8">
    <source>
        <dbReference type="ARBA" id="ARBA00023224"/>
    </source>
</evidence>
<feature type="transmembrane region" description="Helical" evidence="11">
    <location>
        <begin position="103"/>
        <end position="127"/>
    </location>
</feature>
<feature type="domain" description="G-protein coupled receptors family 1 profile" evidence="12">
    <location>
        <begin position="1"/>
        <end position="218"/>
    </location>
</feature>
<feature type="compositionally biased region" description="Polar residues" evidence="10">
    <location>
        <begin position="521"/>
        <end position="531"/>
    </location>
</feature>
<evidence type="ECO:0000313" key="13">
    <source>
        <dbReference type="EMBL" id="ERL87247.1"/>
    </source>
</evidence>
<dbReference type="PROSITE" id="PS50262">
    <property type="entry name" value="G_PROTEIN_RECEP_F1_2"/>
    <property type="match status" value="1"/>
</dbReference>
<accession>U4U2F3</accession>
<evidence type="ECO:0000256" key="6">
    <source>
        <dbReference type="ARBA" id="ARBA00023136"/>
    </source>
</evidence>
<comment type="similarity">
    <text evidence="2 9">Belongs to the G-protein coupled receptor 1 family.</text>
</comment>
<evidence type="ECO:0000259" key="12">
    <source>
        <dbReference type="PROSITE" id="PS50262"/>
    </source>
</evidence>
<keyword evidence="7 9" id="KW-0675">Receptor</keyword>
<dbReference type="PANTHER" id="PTHR24243:SF233">
    <property type="entry name" value="THYROTROPIN-RELEASING HORMONE RECEPTOR"/>
    <property type="match status" value="1"/>
</dbReference>
<feature type="transmembrane region" description="Helical" evidence="11">
    <location>
        <begin position="54"/>
        <end position="76"/>
    </location>
</feature>
<feature type="transmembrane region" description="Helical" evidence="11">
    <location>
        <begin position="449"/>
        <end position="471"/>
    </location>
</feature>
<dbReference type="AlphaFoldDB" id="U4U2F3"/>
<proteinExistence type="inferred from homology"/>
<dbReference type="InterPro" id="IPR017452">
    <property type="entry name" value="GPCR_Rhodpsn_7TM"/>
</dbReference>
<dbReference type="OrthoDB" id="10036964at2759"/>
<gene>
    <name evidence="13" type="ORF">D910_04645</name>
</gene>
<keyword evidence="6 11" id="KW-0472">Membrane</keyword>
<evidence type="ECO:0000256" key="4">
    <source>
        <dbReference type="ARBA" id="ARBA00022989"/>
    </source>
</evidence>
<evidence type="ECO:0000256" key="10">
    <source>
        <dbReference type="SAM" id="MobiDB-lite"/>
    </source>
</evidence>
<keyword evidence="4 11" id="KW-1133">Transmembrane helix</keyword>
<dbReference type="Proteomes" id="UP000030742">
    <property type="component" value="Unassembled WGS sequence"/>
</dbReference>
<dbReference type="PRINTS" id="PR00237">
    <property type="entry name" value="GPCRRHODOPSN"/>
</dbReference>
<feature type="transmembrane region" description="Helical" evidence="11">
    <location>
        <begin position="196"/>
        <end position="217"/>
    </location>
</feature>
<dbReference type="InterPro" id="IPR000276">
    <property type="entry name" value="GPCR_Rhodpsn"/>
</dbReference>
<feature type="region of interest" description="Disordered" evidence="10">
    <location>
        <begin position="497"/>
        <end position="549"/>
    </location>
</feature>
<evidence type="ECO:0000256" key="1">
    <source>
        <dbReference type="ARBA" id="ARBA00004141"/>
    </source>
</evidence>
<feature type="compositionally biased region" description="Low complexity" evidence="10">
    <location>
        <begin position="501"/>
        <end position="516"/>
    </location>
</feature>
<evidence type="ECO:0000256" key="7">
    <source>
        <dbReference type="ARBA" id="ARBA00023170"/>
    </source>
</evidence>
<feature type="transmembrane region" description="Helical" evidence="11">
    <location>
        <begin position="379"/>
        <end position="403"/>
    </location>
</feature>
<protein>
    <recommendedName>
        <fullName evidence="12">G-protein coupled receptors family 1 profile domain-containing protein</fullName>
    </recommendedName>
</protein>
<feature type="transmembrane region" description="Helical" evidence="11">
    <location>
        <begin position="12"/>
        <end position="33"/>
    </location>
</feature>
<feature type="transmembrane region" description="Helical" evidence="11">
    <location>
        <begin position="155"/>
        <end position="184"/>
    </location>
</feature>
<dbReference type="GO" id="GO:0005886">
    <property type="term" value="C:plasma membrane"/>
    <property type="evidence" value="ECO:0007669"/>
    <property type="project" value="TreeGrafter"/>
</dbReference>